<dbReference type="EMBL" id="CAFBMH010000190">
    <property type="protein sequence ID" value="CAB4937220.1"/>
    <property type="molecule type" value="Genomic_DNA"/>
</dbReference>
<keyword evidence="1" id="KW-1133">Transmembrane helix</keyword>
<evidence type="ECO:0000313" key="4">
    <source>
        <dbReference type="EMBL" id="CAB4937220.1"/>
    </source>
</evidence>
<keyword evidence="1" id="KW-0812">Transmembrane</keyword>
<protein>
    <submittedName>
        <fullName evidence="2">Unannotated protein</fullName>
    </submittedName>
</protein>
<evidence type="ECO:0000256" key="1">
    <source>
        <dbReference type="SAM" id="Phobius"/>
    </source>
</evidence>
<evidence type="ECO:0000313" key="3">
    <source>
        <dbReference type="EMBL" id="CAB4826213.1"/>
    </source>
</evidence>
<feature type="transmembrane region" description="Helical" evidence="1">
    <location>
        <begin position="75"/>
        <end position="94"/>
    </location>
</feature>
<feature type="transmembrane region" description="Helical" evidence="1">
    <location>
        <begin position="147"/>
        <end position="167"/>
    </location>
</feature>
<dbReference type="EMBL" id="CAEZYR010000214">
    <property type="protein sequence ID" value="CAB4774618.1"/>
    <property type="molecule type" value="Genomic_DNA"/>
</dbReference>
<feature type="transmembrane region" description="Helical" evidence="1">
    <location>
        <begin position="179"/>
        <end position="200"/>
    </location>
</feature>
<sequence length="214" mass="21836">MQVHVVPQGPLHPEIAWVSLGVGAAVTGLVVLHSRRADDRDPISRALVASMLASLAVTAPIGHDPWTLVRRMGGHARWSALVATLAVGGALAIVNWALGRRVALLLGLMSIAVAWTTVPDTEVSLALGLVMLPPIALTCARRRHDGAGAGAGAGAVVVAFGMATGGATGLGARGRPERIWFTVVVAAVGCAVALIVRAVCRSATKRTHPIDGGA</sequence>
<dbReference type="AlphaFoldDB" id="A0A6J6VUY8"/>
<organism evidence="2">
    <name type="scientific">freshwater metagenome</name>
    <dbReference type="NCBI Taxonomy" id="449393"/>
    <lineage>
        <taxon>unclassified sequences</taxon>
        <taxon>metagenomes</taxon>
        <taxon>ecological metagenomes</taxon>
    </lineage>
</organism>
<feature type="transmembrane region" description="Helical" evidence="1">
    <location>
        <begin position="124"/>
        <end position="140"/>
    </location>
</feature>
<evidence type="ECO:0000313" key="2">
    <source>
        <dbReference type="EMBL" id="CAB4774618.1"/>
    </source>
</evidence>
<dbReference type="EMBL" id="CAFABA010000033">
    <property type="protein sequence ID" value="CAB4826213.1"/>
    <property type="molecule type" value="Genomic_DNA"/>
</dbReference>
<proteinExistence type="predicted"/>
<keyword evidence="1" id="KW-0472">Membrane</keyword>
<accession>A0A6J6VUY8</accession>
<reference evidence="2" key="1">
    <citation type="submission" date="2020-05" db="EMBL/GenBank/DDBJ databases">
        <authorList>
            <person name="Chiriac C."/>
            <person name="Salcher M."/>
            <person name="Ghai R."/>
            <person name="Kavagutti S V."/>
        </authorList>
    </citation>
    <scope>NUCLEOTIDE SEQUENCE</scope>
</reference>
<feature type="transmembrane region" description="Helical" evidence="1">
    <location>
        <begin position="101"/>
        <end position="118"/>
    </location>
</feature>
<gene>
    <name evidence="2" type="ORF">UFOPK2754_03290</name>
    <name evidence="3" type="ORF">UFOPK3139_01045</name>
    <name evidence="4" type="ORF">UFOPK3543_03018</name>
</gene>
<name>A0A6J6VUY8_9ZZZZ</name>
<feature type="transmembrane region" description="Helical" evidence="1">
    <location>
        <begin position="46"/>
        <end position="63"/>
    </location>
</feature>
<feature type="transmembrane region" description="Helical" evidence="1">
    <location>
        <begin position="15"/>
        <end position="34"/>
    </location>
</feature>